<reference evidence="6 7" key="2">
    <citation type="submission" date="2019-09" db="EMBL/GenBank/DDBJ databases">
        <authorList>
            <person name="Jin C."/>
        </authorList>
    </citation>
    <scope>NUCLEOTIDE SEQUENCE [LARGE SCALE GENOMIC DNA]</scope>
    <source>
        <strain evidence="6 7">AN110305</strain>
    </source>
</reference>
<dbReference type="Pfam" id="PF18130">
    <property type="entry name" value="ATPgrasp_N"/>
    <property type="match status" value="1"/>
</dbReference>
<proteinExistence type="predicted"/>
<dbReference type="InterPro" id="IPR011761">
    <property type="entry name" value="ATP-grasp"/>
</dbReference>
<protein>
    <submittedName>
        <fullName evidence="6">ATP-grasp domain-containing protein</fullName>
    </submittedName>
</protein>
<dbReference type="RefSeq" id="WP_149850895.1">
    <property type="nucleotide sequence ID" value="NZ_VUOB01000031.1"/>
</dbReference>
<sequence length="425" mass="46227">MTDQKTLVMISSSLNPDLLHTPRKMGLKVVLVAAAPPRDPAAFDCHLPVDELDEDAVLDAVLGYIAEHGEVHAVATFHEGSLHVAARLAKELGLPGNSPEAARAMRDKFLTGRILAEAGVGTPVTLLATTLDQARAAARQLGYPLVVKPQSGASSQGVIKVRDDAELDAAFTLVNDLYRVREFTDGQFSAPNLGHIFFYPNLRGVLVQEYVTGEEVAIDLVYGDGVFEALAIHDKPVPFAEHHFFETTYVTPSVLPQAVQRDVVDTAVNALRALGATVGAAHVELRVTDAGPKIIEVNGRLGGTTAYVQESIRESTGVWGPLEYLRAVLGERPRGPQGRRGHAGFTPLMAERTGRIERFEGVEEVERMPGVIGIRWMSRPGDHLVVKYPENPASYFALVLARGEDRAEVLRALREAERVLRPVYC</sequence>
<keyword evidence="3 4" id="KW-0067">ATP-binding</keyword>
<dbReference type="AlphaFoldDB" id="A0A5B2XBS8"/>
<dbReference type="GO" id="GO:0016874">
    <property type="term" value="F:ligase activity"/>
    <property type="evidence" value="ECO:0007669"/>
    <property type="project" value="UniProtKB-KW"/>
</dbReference>
<evidence type="ECO:0000256" key="3">
    <source>
        <dbReference type="ARBA" id="ARBA00022840"/>
    </source>
</evidence>
<dbReference type="PANTHER" id="PTHR43585:SF2">
    <property type="entry name" value="ATP-GRASP ENZYME FSQD"/>
    <property type="match status" value="1"/>
</dbReference>
<name>A0A5B2XBS8_9PSEU</name>
<dbReference type="InterPro" id="IPR041472">
    <property type="entry name" value="BL00235/CARNS1_N"/>
</dbReference>
<organism evidence="6 7">
    <name type="scientific">Solihabitans fulvus</name>
    <dbReference type="NCBI Taxonomy" id="1892852"/>
    <lineage>
        <taxon>Bacteria</taxon>
        <taxon>Bacillati</taxon>
        <taxon>Actinomycetota</taxon>
        <taxon>Actinomycetes</taxon>
        <taxon>Pseudonocardiales</taxon>
        <taxon>Pseudonocardiaceae</taxon>
        <taxon>Solihabitans</taxon>
    </lineage>
</organism>
<dbReference type="GO" id="GO:0046872">
    <property type="term" value="F:metal ion binding"/>
    <property type="evidence" value="ECO:0007669"/>
    <property type="project" value="InterPro"/>
</dbReference>
<gene>
    <name evidence="6" type="ORF">F0L68_18735</name>
</gene>
<dbReference type="Pfam" id="PF18603">
    <property type="entry name" value="LAL_C2"/>
    <property type="match status" value="1"/>
</dbReference>
<keyword evidence="7" id="KW-1185">Reference proteome</keyword>
<dbReference type="Gene3D" id="3.30.470.20">
    <property type="entry name" value="ATP-grasp fold, B domain"/>
    <property type="match status" value="1"/>
</dbReference>
<evidence type="ECO:0000313" key="7">
    <source>
        <dbReference type="Proteomes" id="UP000323454"/>
    </source>
</evidence>
<dbReference type="GO" id="GO:0005524">
    <property type="term" value="F:ATP binding"/>
    <property type="evidence" value="ECO:0007669"/>
    <property type="project" value="UniProtKB-UniRule"/>
</dbReference>
<keyword evidence="1" id="KW-0436">Ligase</keyword>
<evidence type="ECO:0000256" key="1">
    <source>
        <dbReference type="ARBA" id="ARBA00022598"/>
    </source>
</evidence>
<dbReference type="InterPro" id="IPR052032">
    <property type="entry name" value="ATP-dep_AA_Ligase"/>
</dbReference>
<dbReference type="SMART" id="SM01209">
    <property type="entry name" value="GARS_A"/>
    <property type="match status" value="1"/>
</dbReference>
<dbReference type="PANTHER" id="PTHR43585">
    <property type="entry name" value="FUMIPYRROLE BIOSYNTHESIS PROTEIN C"/>
    <property type="match status" value="1"/>
</dbReference>
<evidence type="ECO:0000256" key="4">
    <source>
        <dbReference type="PROSITE-ProRule" id="PRU00409"/>
    </source>
</evidence>
<dbReference type="Proteomes" id="UP000323454">
    <property type="component" value="Unassembled WGS sequence"/>
</dbReference>
<dbReference type="InterPro" id="IPR040570">
    <property type="entry name" value="LAL_C2"/>
</dbReference>
<evidence type="ECO:0000259" key="5">
    <source>
        <dbReference type="PROSITE" id="PS50975"/>
    </source>
</evidence>
<dbReference type="Pfam" id="PF13535">
    <property type="entry name" value="ATP-grasp_4"/>
    <property type="match status" value="1"/>
</dbReference>
<keyword evidence="2 4" id="KW-0547">Nucleotide-binding</keyword>
<evidence type="ECO:0000313" key="6">
    <source>
        <dbReference type="EMBL" id="KAA2261097.1"/>
    </source>
</evidence>
<comment type="caution">
    <text evidence="6">The sequence shown here is derived from an EMBL/GenBank/DDBJ whole genome shotgun (WGS) entry which is preliminary data.</text>
</comment>
<accession>A0A5B2XBS8</accession>
<dbReference type="SUPFAM" id="SSF56059">
    <property type="entry name" value="Glutathione synthetase ATP-binding domain-like"/>
    <property type="match status" value="1"/>
</dbReference>
<dbReference type="EMBL" id="VUOB01000031">
    <property type="protein sequence ID" value="KAA2261097.1"/>
    <property type="molecule type" value="Genomic_DNA"/>
</dbReference>
<feature type="domain" description="ATP-grasp" evidence="5">
    <location>
        <begin position="112"/>
        <end position="329"/>
    </location>
</feature>
<evidence type="ECO:0000256" key="2">
    <source>
        <dbReference type="ARBA" id="ARBA00022741"/>
    </source>
</evidence>
<dbReference type="OrthoDB" id="24041at2"/>
<dbReference type="Gene3D" id="3.40.50.20">
    <property type="match status" value="1"/>
</dbReference>
<reference evidence="6 7" key="1">
    <citation type="submission" date="2019-09" db="EMBL/GenBank/DDBJ databases">
        <title>Goodfellowia gen. nov., a new genus of the Pseudonocardineae related to Actinoalloteichus, containing Goodfellowia coeruleoviolacea gen. nov., comb. nov. gen. nov., comb. nov.</title>
        <authorList>
            <person name="Labeda D."/>
        </authorList>
    </citation>
    <scope>NUCLEOTIDE SEQUENCE [LARGE SCALE GENOMIC DNA]</scope>
    <source>
        <strain evidence="6 7">AN110305</strain>
    </source>
</reference>
<dbReference type="PROSITE" id="PS50975">
    <property type="entry name" value="ATP_GRASP"/>
    <property type="match status" value="1"/>
</dbReference>